<dbReference type="PANTHER" id="PTHR14002:SF45">
    <property type="entry name" value="ZP DOMAIN-CONTAINING PROTEIN"/>
    <property type="match status" value="1"/>
</dbReference>
<dbReference type="PANTHER" id="PTHR14002">
    <property type="entry name" value="ENDOGLIN/TGF-BETA RECEPTOR TYPE III"/>
    <property type="match status" value="1"/>
</dbReference>
<keyword evidence="6" id="KW-1185">Reference proteome</keyword>
<evidence type="ECO:0000256" key="2">
    <source>
        <dbReference type="ARBA" id="ARBA00023157"/>
    </source>
</evidence>
<dbReference type="STRING" id="70415.A0A5S6R165"/>
<feature type="transmembrane region" description="Helical" evidence="4">
    <location>
        <begin position="513"/>
        <end position="535"/>
    </location>
</feature>
<dbReference type="InterPro" id="IPR001507">
    <property type="entry name" value="ZP_dom"/>
</dbReference>
<reference evidence="7" key="1">
    <citation type="submission" date="2019-12" db="UniProtKB">
        <authorList>
            <consortium name="WormBaseParasite"/>
        </authorList>
    </citation>
    <scope>IDENTIFICATION</scope>
</reference>
<evidence type="ECO:0000259" key="5">
    <source>
        <dbReference type="PROSITE" id="PS51034"/>
    </source>
</evidence>
<proteinExistence type="predicted"/>
<dbReference type="PROSITE" id="PS51034">
    <property type="entry name" value="ZP_2"/>
    <property type="match status" value="1"/>
</dbReference>
<dbReference type="SMART" id="SM00241">
    <property type="entry name" value="ZP"/>
    <property type="match status" value="1"/>
</dbReference>
<accession>A0A5S6R165</accession>
<name>A0A5S6R165_TRIMR</name>
<protein>
    <submittedName>
        <fullName evidence="7">ZP domain-containing protein</fullName>
    </submittedName>
</protein>
<sequence>MDSLRRAISVAKLSLMFRTSIRLALLLVHLAAVEALLRRSVVSLGAVERVQLRELNRDVGRKTTTIDLTTEDGRQWGHSSSNVVPTKLLQAVQVFCLENYMAITMSQADIHGFGVRKVNQIAFVSESGLECVEAEESSNDTHFIIGSYYSKCGMEEVYLPGRKEYLAKVFIRSHLSRSSTNQATTEMMRKLNLTTVLESAMLEVRCVRLDVVDSDGMAGTRLHDINETVLSGFVDHLKLSADFNHSFALQIYDNQWFSNPWLKFPHALRIGQRIFVDVFLQPYAKRDETDLRPLLKECFFTRSSSPHSQPKHVLVSSGCPVDTSTMVHYSRRRSSSSGGSGGSSSSRFSVEPRQFYFPGSFMFLHCRVAVCSWRDQSVGENLGNDGPSDAERCPNGLHCNDMNFATPSGADSLVDQSAATMSPTLASGDQLTATEEPTFFVSSGPLHPVIVEENRSASAGTEYEHVFNAVSDSVLPPTCQPCGLDNGETHSKIIGSLPGERVTLVRGLGTGSVVAISSAAFVVGMLLVGGMWYIYEVTKAERVLRKNRRIGDDCASSTESSSSPTTCMTTTDAL</sequence>
<dbReference type="Pfam" id="PF00100">
    <property type="entry name" value="Zona_pellucida"/>
    <property type="match status" value="1"/>
</dbReference>
<dbReference type="Proteomes" id="UP000046395">
    <property type="component" value="Unassembled WGS sequence"/>
</dbReference>
<evidence type="ECO:0000313" key="6">
    <source>
        <dbReference type="Proteomes" id="UP000046395"/>
    </source>
</evidence>
<dbReference type="InterPro" id="IPR042235">
    <property type="entry name" value="ZP-C_dom"/>
</dbReference>
<keyword evidence="4" id="KW-0472">Membrane</keyword>
<feature type="domain" description="ZP" evidence="5">
    <location>
        <begin position="95"/>
        <end position="388"/>
    </location>
</feature>
<keyword evidence="4" id="KW-0812">Transmembrane</keyword>
<dbReference type="InterPro" id="IPR055355">
    <property type="entry name" value="ZP-C"/>
</dbReference>
<dbReference type="AlphaFoldDB" id="A0A5S6R165"/>
<evidence type="ECO:0000256" key="1">
    <source>
        <dbReference type="ARBA" id="ARBA00022729"/>
    </source>
</evidence>
<keyword evidence="2" id="KW-1015">Disulfide bond</keyword>
<evidence type="ECO:0000256" key="4">
    <source>
        <dbReference type="SAM" id="Phobius"/>
    </source>
</evidence>
<keyword evidence="4" id="KW-1133">Transmembrane helix</keyword>
<evidence type="ECO:0000313" key="7">
    <source>
        <dbReference type="WBParaSite" id="TMUE_3000012907.1"/>
    </source>
</evidence>
<evidence type="ECO:0000256" key="3">
    <source>
        <dbReference type="SAM" id="MobiDB-lite"/>
    </source>
</evidence>
<organism evidence="6 7">
    <name type="scientific">Trichuris muris</name>
    <name type="common">Mouse whipworm</name>
    <dbReference type="NCBI Taxonomy" id="70415"/>
    <lineage>
        <taxon>Eukaryota</taxon>
        <taxon>Metazoa</taxon>
        <taxon>Ecdysozoa</taxon>
        <taxon>Nematoda</taxon>
        <taxon>Enoplea</taxon>
        <taxon>Dorylaimia</taxon>
        <taxon>Trichinellida</taxon>
        <taxon>Trichuridae</taxon>
        <taxon>Trichuris</taxon>
    </lineage>
</organism>
<feature type="compositionally biased region" description="Low complexity" evidence="3">
    <location>
        <begin position="556"/>
        <end position="574"/>
    </location>
</feature>
<dbReference type="Gene3D" id="2.60.40.4100">
    <property type="entry name" value="Zona pellucida, ZP-C domain"/>
    <property type="match status" value="1"/>
</dbReference>
<dbReference type="WBParaSite" id="TMUE_3000012907.1">
    <property type="protein sequence ID" value="TMUE_3000012907.1"/>
    <property type="gene ID" value="WBGene00286644"/>
</dbReference>
<feature type="region of interest" description="Disordered" evidence="3">
    <location>
        <begin position="551"/>
        <end position="574"/>
    </location>
</feature>
<keyword evidence="1" id="KW-0732">Signal</keyword>